<dbReference type="GeneID" id="300133503"/>
<dbReference type="Pfam" id="PF04995">
    <property type="entry name" value="CcmD"/>
    <property type="match status" value="1"/>
</dbReference>
<keyword evidence="8 12" id="KW-0812">Transmembrane</keyword>
<dbReference type="EMBL" id="UGSP01000001">
    <property type="protein sequence ID" value="SUB24261.1"/>
    <property type="molecule type" value="Genomic_DNA"/>
</dbReference>
<dbReference type="RefSeq" id="WP_115249491.1">
    <property type="nucleotide sequence ID" value="NZ_JBMMET010000001.1"/>
</dbReference>
<dbReference type="PANTHER" id="PTHR37531">
    <property type="entry name" value="HEME EXPORTER PROTEIN D"/>
    <property type="match status" value="1"/>
</dbReference>
<dbReference type="GO" id="GO:0015886">
    <property type="term" value="P:heme transport"/>
    <property type="evidence" value="ECO:0007669"/>
    <property type="project" value="InterPro"/>
</dbReference>
<organism evidence="13 14">
    <name type="scientific">Avibacterium avium</name>
    <name type="common">Pasteurella avium</name>
    <dbReference type="NCBI Taxonomy" id="751"/>
    <lineage>
        <taxon>Bacteria</taxon>
        <taxon>Pseudomonadati</taxon>
        <taxon>Pseudomonadota</taxon>
        <taxon>Gammaproteobacteria</taxon>
        <taxon>Pasteurellales</taxon>
        <taxon>Pasteurellaceae</taxon>
        <taxon>Avibacterium</taxon>
    </lineage>
</organism>
<evidence type="ECO:0000313" key="13">
    <source>
        <dbReference type="EMBL" id="SUB24261.1"/>
    </source>
</evidence>
<name>A0A379ASJ7_AVIAV</name>
<dbReference type="PANTHER" id="PTHR37531:SF1">
    <property type="entry name" value="HEME EXPORTER PROTEIN D"/>
    <property type="match status" value="1"/>
</dbReference>
<evidence type="ECO:0000256" key="9">
    <source>
        <dbReference type="ARBA" id="ARBA00022748"/>
    </source>
</evidence>
<dbReference type="AlphaFoldDB" id="A0A379ASJ7"/>
<evidence type="ECO:0000313" key="14">
    <source>
        <dbReference type="Proteomes" id="UP000255098"/>
    </source>
</evidence>
<protein>
    <recommendedName>
        <fullName evidence="4 12">Heme exporter protein D</fullName>
    </recommendedName>
</protein>
<dbReference type="GO" id="GO:0017004">
    <property type="term" value="P:cytochrome complex assembly"/>
    <property type="evidence" value="ECO:0007669"/>
    <property type="project" value="UniProtKB-KW"/>
</dbReference>
<evidence type="ECO:0000256" key="3">
    <source>
        <dbReference type="ARBA" id="ARBA00008741"/>
    </source>
</evidence>
<comment type="similarity">
    <text evidence="3 12">Belongs to the CcmD/CycX/HelD family.</text>
</comment>
<sequence>MFFESVSDFLNMGGYGFYVWLSYGVSFLAIAGLILQGVMSKKKLISEIKREQQRAQYEQNRRTGESL</sequence>
<dbReference type="InterPro" id="IPR052075">
    <property type="entry name" value="Heme_exporter_D"/>
</dbReference>
<dbReference type="GO" id="GO:1903607">
    <property type="term" value="P:cytochrome c biosynthetic process"/>
    <property type="evidence" value="ECO:0007669"/>
    <property type="project" value="TreeGrafter"/>
</dbReference>
<dbReference type="GO" id="GO:0005886">
    <property type="term" value="C:plasma membrane"/>
    <property type="evidence" value="ECO:0007669"/>
    <property type="project" value="UniProtKB-SubCell"/>
</dbReference>
<evidence type="ECO:0000256" key="7">
    <source>
        <dbReference type="ARBA" id="ARBA00022519"/>
    </source>
</evidence>
<keyword evidence="7 12" id="KW-0997">Cell inner membrane</keyword>
<evidence type="ECO:0000256" key="2">
    <source>
        <dbReference type="ARBA" id="ARBA00004377"/>
    </source>
</evidence>
<keyword evidence="11 12" id="KW-0472">Membrane</keyword>
<dbReference type="Proteomes" id="UP000255098">
    <property type="component" value="Unassembled WGS sequence"/>
</dbReference>
<keyword evidence="9 12" id="KW-0201">Cytochrome c-type biogenesis</keyword>
<feature type="transmembrane region" description="Helical" evidence="12">
    <location>
        <begin position="20"/>
        <end position="39"/>
    </location>
</feature>
<keyword evidence="10 12" id="KW-1133">Transmembrane helix</keyword>
<comment type="function">
    <text evidence="1 12">Required for the export of heme to the periplasm for the biogenesis of c-type cytochromes.</text>
</comment>
<keyword evidence="14" id="KW-1185">Reference proteome</keyword>
<reference evidence="13 14" key="1">
    <citation type="submission" date="2018-06" db="EMBL/GenBank/DDBJ databases">
        <authorList>
            <consortium name="Pathogen Informatics"/>
            <person name="Doyle S."/>
        </authorList>
    </citation>
    <scope>NUCLEOTIDE SEQUENCE [LARGE SCALE GENOMIC DNA]</scope>
    <source>
        <strain evidence="14">NCTC 11297</strain>
    </source>
</reference>
<evidence type="ECO:0000256" key="8">
    <source>
        <dbReference type="ARBA" id="ARBA00022692"/>
    </source>
</evidence>
<evidence type="ECO:0000256" key="4">
    <source>
        <dbReference type="ARBA" id="ARBA00016461"/>
    </source>
</evidence>
<proteinExistence type="inferred from homology"/>
<evidence type="ECO:0000256" key="6">
    <source>
        <dbReference type="ARBA" id="ARBA00022475"/>
    </source>
</evidence>
<dbReference type="InterPro" id="IPR007078">
    <property type="entry name" value="Haem_export_protD_CcmD"/>
</dbReference>
<evidence type="ECO:0000256" key="5">
    <source>
        <dbReference type="ARBA" id="ARBA00022448"/>
    </source>
</evidence>
<dbReference type="NCBIfam" id="TIGR03141">
    <property type="entry name" value="cytochro_ccmD"/>
    <property type="match status" value="1"/>
</dbReference>
<keyword evidence="6 12" id="KW-1003">Cell membrane</keyword>
<evidence type="ECO:0000256" key="11">
    <source>
        <dbReference type="ARBA" id="ARBA00023136"/>
    </source>
</evidence>
<evidence type="ECO:0000256" key="10">
    <source>
        <dbReference type="ARBA" id="ARBA00022989"/>
    </source>
</evidence>
<evidence type="ECO:0000256" key="1">
    <source>
        <dbReference type="ARBA" id="ARBA00002442"/>
    </source>
</evidence>
<accession>A0A379ASJ7</accession>
<comment type="subcellular location">
    <subcellularLocation>
        <location evidence="2 12">Cell inner membrane</location>
        <topology evidence="2 12">Single-pass membrane protein</topology>
    </subcellularLocation>
</comment>
<gene>
    <name evidence="13" type="primary">ccmD</name>
    <name evidence="13" type="ORF">NCTC11297_01298</name>
</gene>
<keyword evidence="5 12" id="KW-0813">Transport</keyword>
<evidence type="ECO:0000256" key="12">
    <source>
        <dbReference type="RuleBase" id="RU363101"/>
    </source>
</evidence>